<protein>
    <submittedName>
        <fullName evidence="2">Phage portal protein</fullName>
    </submittedName>
</protein>
<gene>
    <name evidence="2" type="ORF">E4680_12865</name>
</gene>
<evidence type="ECO:0000313" key="3">
    <source>
        <dbReference type="Proteomes" id="UP000297890"/>
    </source>
</evidence>
<keyword evidence="3" id="KW-1185">Reference proteome</keyword>
<evidence type="ECO:0000313" key="2">
    <source>
        <dbReference type="EMBL" id="TFZ81345.1"/>
    </source>
</evidence>
<comment type="caution">
    <text evidence="2">The sequence shown here is derived from an EMBL/GenBank/DDBJ whole genome shotgun (WGS) entry which is preliminary data.</text>
</comment>
<accession>A0A4Z0F5W2</accession>
<dbReference type="NCBIfam" id="TIGR01539">
    <property type="entry name" value="portal_lambda"/>
    <property type="match status" value="1"/>
</dbReference>
<dbReference type="GO" id="GO:0005198">
    <property type="term" value="F:structural molecule activity"/>
    <property type="evidence" value="ECO:0007669"/>
    <property type="project" value="InterPro"/>
</dbReference>
<evidence type="ECO:0000256" key="1">
    <source>
        <dbReference type="SAM" id="MobiDB-lite"/>
    </source>
</evidence>
<reference evidence="2 3" key="1">
    <citation type="journal article" date="2019" name="ISME J.">
        <title>Candidatus Macondimonas diazotrophica, a novel gammaproteobacterial genus dominating crude-oil-contaminated coastal sediments.</title>
        <authorList>
            <person name="Karthikeyan S."/>
            <person name="Konstantinidis K."/>
        </authorList>
    </citation>
    <scope>NUCLEOTIDE SEQUENCE [LARGE SCALE GENOMIC DNA]</scope>
    <source>
        <strain evidence="2 3">KTK01</strain>
    </source>
</reference>
<dbReference type="OrthoDB" id="622132at2"/>
<feature type="region of interest" description="Disordered" evidence="1">
    <location>
        <begin position="497"/>
        <end position="538"/>
    </location>
</feature>
<proteinExistence type="predicted"/>
<dbReference type="Pfam" id="PF05136">
    <property type="entry name" value="Phage_portal_2"/>
    <property type="match status" value="1"/>
</dbReference>
<organism evidence="2 3">
    <name type="scientific">Candidatus Macondimonas diazotrophica</name>
    <dbReference type="NCBI Taxonomy" id="2305248"/>
    <lineage>
        <taxon>Bacteria</taxon>
        <taxon>Pseudomonadati</taxon>
        <taxon>Pseudomonadota</taxon>
        <taxon>Gammaproteobacteria</taxon>
        <taxon>Chromatiales</taxon>
        <taxon>Ectothiorhodospiraceae</taxon>
        <taxon>Candidatus Macondimonas</taxon>
    </lineage>
</organism>
<feature type="compositionally biased region" description="Basic and acidic residues" evidence="1">
    <location>
        <begin position="497"/>
        <end position="513"/>
    </location>
</feature>
<dbReference type="AlphaFoldDB" id="A0A4Z0F5W2"/>
<dbReference type="GO" id="GO:0019068">
    <property type="term" value="P:virion assembly"/>
    <property type="evidence" value="ECO:0007669"/>
    <property type="project" value="InterPro"/>
</dbReference>
<name>A0A4Z0F5W2_9GAMM</name>
<dbReference type="Proteomes" id="UP000297890">
    <property type="component" value="Unassembled WGS sequence"/>
</dbReference>
<dbReference type="InterPro" id="IPR006429">
    <property type="entry name" value="Phage_lambda_portal"/>
</dbReference>
<dbReference type="RefSeq" id="WP_135282824.1">
    <property type="nucleotide sequence ID" value="NZ_SRIO01000027.1"/>
</dbReference>
<sequence length="561" mass="63115">MTPPTTAPMILDTAGQPLRRKAGAWTATRPSGAELMRLPPSLSSADGDLLGDKRELDARVRENIRNDGYLAGARRVHVDNVVGHQFRLNARPNWRLLRRIDPRLDETWAEEFAEVAEERFTDWAEDDTNCWADAQRVQSFTQQVRLVASQLFEAGEFLATAEWLGRGPYRTAIQTIDPDRLCNPMGVTDGPSLRRGVVLGPRGEPVAYHVRVAHPDDRLGFGVDSYRTKTIRRFKRWGRLQVLHLFDRERADQNRGVSRVVAGLRGMEATRHYSDLVLQNMAVNAMYAATLESDLDRGAAMELIGVENPDGTREEVNYYDWMMDQIAVYADHSTLRLDGAKIPYLPIGTKLKLNAARNNGGIGENFERSLTRRLAAAIGVSHERFIRDWSETNYSSARASGLEDWKFFLACRRFGPTRFASMVYRLVLEEMWYRGDVPLPRAAPDFWSHPAAYAGCTWRGAGRGQIDPVKETGAAVMRMESDLSTLERESAEIAGEDWREIQDQRARERRRAESLGLLPEAAPADPADQRATAKPRIRVRGGELSARLMDELVTQAAEPAA</sequence>
<dbReference type="EMBL" id="SRIO01000027">
    <property type="protein sequence ID" value="TFZ81345.1"/>
    <property type="molecule type" value="Genomic_DNA"/>
</dbReference>